<keyword evidence="7" id="KW-1015">Disulfide bond</keyword>
<dbReference type="PROSITE" id="PS00010">
    <property type="entry name" value="ASX_HYDROXYL"/>
    <property type="match status" value="1"/>
</dbReference>
<evidence type="ECO:0000313" key="15">
    <source>
        <dbReference type="Proteomes" id="UP000007799"/>
    </source>
</evidence>
<evidence type="ECO:0000256" key="1">
    <source>
        <dbReference type="ARBA" id="ARBA00004613"/>
    </source>
</evidence>
<keyword evidence="4 8" id="KW-0245">EGF-like domain</keyword>
<dbReference type="GO" id="GO:0031012">
    <property type="term" value="C:extracellular matrix"/>
    <property type="evidence" value="ECO:0007669"/>
    <property type="project" value="TreeGrafter"/>
</dbReference>
<dbReference type="InterPro" id="IPR000436">
    <property type="entry name" value="Sushi_SCR_CCP_dom"/>
</dbReference>
<dbReference type="PROSITE" id="PS50923">
    <property type="entry name" value="SUSHI"/>
    <property type="match status" value="1"/>
</dbReference>
<evidence type="ECO:0000259" key="12">
    <source>
        <dbReference type="PROSITE" id="PS50026"/>
    </source>
</evidence>
<dbReference type="InterPro" id="IPR001881">
    <property type="entry name" value="EGF-like_Ca-bd_dom"/>
</dbReference>
<evidence type="ECO:0000259" key="13">
    <source>
        <dbReference type="PROSITE" id="PS50923"/>
    </source>
</evidence>
<dbReference type="InterPro" id="IPR000152">
    <property type="entry name" value="EGF-type_Asp/Asn_hydroxyl_site"/>
</dbReference>
<feature type="coiled-coil region" evidence="9">
    <location>
        <begin position="1265"/>
        <end position="1313"/>
    </location>
</feature>
<protein>
    <recommendedName>
        <fullName evidence="16">EGF-like domain-containing protein</fullName>
    </recommendedName>
</protein>
<evidence type="ECO:0000256" key="3">
    <source>
        <dbReference type="ARBA" id="ARBA00022525"/>
    </source>
</evidence>
<dbReference type="InParanoid" id="F2UIQ8"/>
<dbReference type="Gene3D" id="2.10.70.10">
    <property type="entry name" value="Complement Module, domain 1"/>
    <property type="match status" value="1"/>
</dbReference>
<feature type="region of interest" description="Disordered" evidence="10">
    <location>
        <begin position="557"/>
        <end position="578"/>
    </location>
</feature>
<dbReference type="OMA" id="CYNECEL"/>
<reference evidence="14" key="1">
    <citation type="submission" date="2009-08" db="EMBL/GenBank/DDBJ databases">
        <title>Annotation of Salpingoeca rosetta.</title>
        <authorList>
            <consortium name="The Broad Institute Genome Sequencing Platform"/>
            <person name="Russ C."/>
            <person name="Cuomo C."/>
            <person name="Burger G."/>
            <person name="Gray M.W."/>
            <person name="Holland P.W.H."/>
            <person name="King N."/>
            <person name="Lang F.B.F."/>
            <person name="Roger A.J."/>
            <person name="Ruiz-Trillo I."/>
            <person name="Young S.K."/>
            <person name="Zeng Q."/>
            <person name="Gargeya S."/>
            <person name="Alvarado L."/>
            <person name="Berlin A."/>
            <person name="Chapman S.B."/>
            <person name="Chen Z."/>
            <person name="Freedman E."/>
            <person name="Gellesch M."/>
            <person name="Goldberg J."/>
            <person name="Griggs A."/>
            <person name="Gujja S."/>
            <person name="Heilman E."/>
            <person name="Heiman D."/>
            <person name="Howarth C."/>
            <person name="Mehta T."/>
            <person name="Neiman D."/>
            <person name="Pearson M."/>
            <person name="Roberts A."/>
            <person name="Saif S."/>
            <person name="Shea T."/>
            <person name="Shenoy N."/>
            <person name="Sisk P."/>
            <person name="Stolte C."/>
            <person name="Sykes S."/>
            <person name="White J."/>
            <person name="Yandava C."/>
            <person name="Haas B."/>
            <person name="Nusbaum C."/>
            <person name="Birren B."/>
        </authorList>
    </citation>
    <scope>NUCLEOTIDE SEQUENCE [LARGE SCALE GENOMIC DNA]</scope>
    <source>
        <strain evidence="14">ATCC 50818</strain>
    </source>
</reference>
<feature type="chain" id="PRO_5003288671" description="EGF-like domain-containing protein" evidence="11">
    <location>
        <begin position="20"/>
        <end position="1938"/>
    </location>
</feature>
<proteinExistence type="inferred from homology"/>
<evidence type="ECO:0000256" key="2">
    <source>
        <dbReference type="ARBA" id="ARBA00008712"/>
    </source>
</evidence>
<dbReference type="InterPro" id="IPR000742">
    <property type="entry name" value="EGF"/>
</dbReference>
<dbReference type="GO" id="GO:0030199">
    <property type="term" value="P:collagen fibril organization"/>
    <property type="evidence" value="ECO:0007669"/>
    <property type="project" value="TreeGrafter"/>
</dbReference>
<evidence type="ECO:0000256" key="9">
    <source>
        <dbReference type="SAM" id="Coils"/>
    </source>
</evidence>
<feature type="domain" description="Sushi" evidence="13">
    <location>
        <begin position="195"/>
        <end position="259"/>
    </location>
</feature>
<feature type="compositionally biased region" description="Low complexity" evidence="10">
    <location>
        <begin position="557"/>
        <end position="577"/>
    </location>
</feature>
<dbReference type="OrthoDB" id="5975249at2759"/>
<dbReference type="GO" id="GO:0005615">
    <property type="term" value="C:extracellular space"/>
    <property type="evidence" value="ECO:0007669"/>
    <property type="project" value="TreeGrafter"/>
</dbReference>
<feature type="domain" description="EGF-like" evidence="12">
    <location>
        <begin position="259"/>
        <end position="300"/>
    </location>
</feature>
<dbReference type="InterPro" id="IPR026645">
    <property type="entry name" value="Dermatopontin"/>
</dbReference>
<dbReference type="PANTHER" id="PTHR15040:SF3">
    <property type="entry name" value="SI:DKEY-14D8.6-RELATED"/>
    <property type="match status" value="1"/>
</dbReference>
<dbReference type="eggNOG" id="ENOG502S1HS">
    <property type="taxonomic scope" value="Eukaryota"/>
</dbReference>
<keyword evidence="5 11" id="KW-0732">Signal</keyword>
<organism evidence="15">
    <name type="scientific">Salpingoeca rosetta (strain ATCC 50818 / BSB-021)</name>
    <dbReference type="NCBI Taxonomy" id="946362"/>
    <lineage>
        <taxon>Eukaryota</taxon>
        <taxon>Choanoflagellata</taxon>
        <taxon>Craspedida</taxon>
        <taxon>Salpingoecidae</taxon>
        <taxon>Salpingoeca</taxon>
    </lineage>
</organism>
<dbReference type="SUPFAM" id="SSF57535">
    <property type="entry name" value="Complement control module/SCR domain"/>
    <property type="match status" value="1"/>
</dbReference>
<accession>F2UIQ8</accession>
<dbReference type="Pfam" id="PF14704">
    <property type="entry name" value="DERM"/>
    <property type="match status" value="1"/>
</dbReference>
<dbReference type="PROSITE" id="PS50026">
    <property type="entry name" value="EGF_3"/>
    <property type="match status" value="1"/>
</dbReference>
<feature type="region of interest" description="Disordered" evidence="10">
    <location>
        <begin position="499"/>
        <end position="530"/>
    </location>
</feature>
<dbReference type="SUPFAM" id="SSF57196">
    <property type="entry name" value="EGF/Laminin"/>
    <property type="match status" value="1"/>
</dbReference>
<comment type="similarity">
    <text evidence="2">Belongs to the dermatopontin family.</text>
</comment>
<comment type="caution">
    <text evidence="8">Lacks conserved residue(s) required for the propagation of feature annotation.</text>
</comment>
<dbReference type="GeneID" id="16071508"/>
<keyword evidence="9" id="KW-0175">Coiled coil</keyword>
<evidence type="ECO:0008006" key="16">
    <source>
        <dbReference type="Google" id="ProtNLM"/>
    </source>
</evidence>
<dbReference type="FunFam" id="2.10.25.10:FF:000038">
    <property type="entry name" value="Fibrillin 2"/>
    <property type="match status" value="1"/>
</dbReference>
<dbReference type="RefSeq" id="XP_004990946.1">
    <property type="nucleotide sequence ID" value="XM_004990889.1"/>
</dbReference>
<evidence type="ECO:0000256" key="6">
    <source>
        <dbReference type="ARBA" id="ARBA00022737"/>
    </source>
</evidence>
<evidence type="ECO:0000256" key="7">
    <source>
        <dbReference type="ARBA" id="ARBA00023157"/>
    </source>
</evidence>
<dbReference type="InterPro" id="IPR049883">
    <property type="entry name" value="NOTCH1_EGF-like"/>
</dbReference>
<feature type="signal peptide" evidence="11">
    <location>
        <begin position="1"/>
        <end position="19"/>
    </location>
</feature>
<dbReference type="Proteomes" id="UP000007799">
    <property type="component" value="Unassembled WGS sequence"/>
</dbReference>
<dbReference type="InterPro" id="IPR018097">
    <property type="entry name" value="EGF_Ca-bd_CS"/>
</dbReference>
<dbReference type="SMART" id="SM00179">
    <property type="entry name" value="EGF_CA"/>
    <property type="match status" value="1"/>
</dbReference>
<dbReference type="PROSITE" id="PS01187">
    <property type="entry name" value="EGF_CA"/>
    <property type="match status" value="1"/>
</dbReference>
<dbReference type="GO" id="GO:0005509">
    <property type="term" value="F:calcium ion binding"/>
    <property type="evidence" value="ECO:0007669"/>
    <property type="project" value="InterPro"/>
</dbReference>
<dbReference type="CDD" id="cd00033">
    <property type="entry name" value="CCP"/>
    <property type="match status" value="1"/>
</dbReference>
<dbReference type="CDD" id="cd00054">
    <property type="entry name" value="EGF_CA"/>
    <property type="match status" value="1"/>
</dbReference>
<evidence type="ECO:0000256" key="10">
    <source>
        <dbReference type="SAM" id="MobiDB-lite"/>
    </source>
</evidence>
<dbReference type="PANTHER" id="PTHR15040">
    <property type="entry name" value="DERMATOPONTIN-RELATED"/>
    <property type="match status" value="1"/>
</dbReference>
<dbReference type="InterPro" id="IPR035976">
    <property type="entry name" value="Sushi/SCR/CCP_sf"/>
</dbReference>
<evidence type="ECO:0000256" key="11">
    <source>
        <dbReference type="SAM" id="SignalP"/>
    </source>
</evidence>
<name>F2UIQ8_SALR5</name>
<evidence type="ECO:0000313" key="14">
    <source>
        <dbReference type="EMBL" id="EGD77107.1"/>
    </source>
</evidence>
<sequence>MLVRVLAVVVACVVSTTLAELPFVNEYHETLNMECSGSTGIKSLYSTHQDNKKDRRWGFECLKYGAPEEGTSMYSSSFENNYDDPLDYSCPNNYYVYRMYSEYDGNPDDRVWKIGCRKAVGATLSSCSFTDDYINSWGKPIDYSVDSRKVLAGLYSVHNDRDEDRRWRIRTCTLDCDESSGYIEDDTSDWGCTVVTCPPLTLTNGVLSGSCDGDFGDQCSFSACNSGYEVSASGTKGARQCGIVSKNGVWSGSAPTCDDINECVTGAHECVAPAVCVNDDGSYHCECDYGPLSSDGKSCDLAGPKATYTLNSHSFELAITDADEFPTYEVTVAQWSLDLSQATELPGYPVQYTSPLTNFEASDLQPGRRFQVTITPYDSDDAAATDYVFVGGTSAGDLRTTCGCLSGDTTGAPSSLELSQERGIVEFTFTERGLVEFTFTDQSYCESGFNFFNIYKPLDEGTNHDLPEGTFFLLLHTGSSEGDKRFAFPSELAIGEHFTSTSTSSSTSQSTSTSTSTSTQTTTTTTTTTQATTTTLNLATLNDTFIASTTSTLPATTTTTVADDSDASADAATAPSTGRVERVYPSGIESAVTSKQECFDLCEDRSEWCIAFVVQEDLSGQLWCHQLKLIRTTKLDGNDVSADSYERVTVSDTGVSGSYLLATGIDACTELCSESSSCEIVFAGDGFCAMANTMQTTSVSPSSYHESLIIRSQKHRYVGSAPGSYKQYCVAATNPIDYTALGYYSTRTCADLQIERLEYTSGAPNAPSGFYIGTDTSSGLDTRIPYYDVLDGKEWKDVDFQDTTVDTVVVDVAGGLCNRTLGRSVLEFRYDNCPTWVRTEQTSSRTSTWTLPAQIITVRLARVVRSGEVREEITRYFSSTLGTSRSQYADLRNAEDSEDDETTVRFEYHPQPTLSVSFTPTVAHSCSYSDDTDFIVMQQRTETIATVKAIEEFGSGVASCDIVEGSVTVQNLLGESPTTANQAVGVTATQRELLQVCYNECELDLDLDEVVTAAGTEQSNAHATLRLLTGGPELNSEAVDPEHPYTKQFRVSMHVLPYDPVILYKKVVVTGQQARGASGSVPFPRYKPLLVVQDPPGGLSTASYSSMFANFRFHSKTYEAFGGFQLGVDVAPYKTEAELDLCTGAIAAYNCINLVSVKSTPYTFQTETTNLFGGQSPDDNFNREQVWSFTIDVTTSDDPMLAGEKSDMFLVPALNVVFLDTDVISFNTTTCSVNRSLTTTWSLDPEANEQVMTWLSVFEIESKELPELEERLEATIASIAEAEASDDDDGDNLADLQQLKDELELAISAWNDNLQRNRNVRNSAASGTLEKVQSLWTAGKYLTNENANPIQGKVNRSIAFAPNDNIDNAKNLDGTDTTGEDQATLREISAIKFAGGGSLYSFSFDYSNHKSVVSSSKSMSSFEGGGTVSFDISSSTGGADFSVTALGLAEVETSRETEEGYAKESSAGFELGDADPLDVFDVEVYVHPDFGTLVFHTTSGQSSCPPENNTIALENPRISILKQPAAPVLPNEPAVFELLLTNDGPVATDFNLFTLNGANQDGLTIMVDGHPLTHPIDFEGFAVGARHVTISLLRGPSLYSYDPVAVGWRSLCEADRHPDNGYTTDEVTTVQYVYLEAEFLQPCSPVELVGSIGETETFEVNQAVDEQTSHPGELRIVAFNSDFANRKWTEDDRLEGVYVEYKPAASSVWLLARDIDGNTLDLRLMENEYGYVTIYWDVSGITDGDYELRIRAQCTASINEVPDGIDEQYSSTATGVIDRSAPQVLGYPEPADGEYSPGDEIAFEFDEDVQCAKPFWFEVQMTIDGLDEVFANDDMVMVCEGRRITMSLVRGFAWDDVSGRSARVTLNSVQDPYGNVASQEFVLEFQFALVAAEALTTQLTGIELPLPFEDAFFNTKSPEYQNVTRALRQTLPTPRALS</sequence>
<dbReference type="EMBL" id="GL832976">
    <property type="protein sequence ID" value="EGD77107.1"/>
    <property type="molecule type" value="Genomic_DNA"/>
</dbReference>
<dbReference type="Gene3D" id="2.10.25.10">
    <property type="entry name" value="Laminin"/>
    <property type="match status" value="1"/>
</dbReference>
<dbReference type="KEGG" id="sre:PTSG_07442"/>
<keyword evidence="15" id="KW-1185">Reference proteome</keyword>
<keyword evidence="6" id="KW-0677">Repeat</keyword>
<comment type="subcellular location">
    <subcellularLocation>
        <location evidence="1">Secreted</location>
    </subcellularLocation>
</comment>
<evidence type="ECO:0000256" key="8">
    <source>
        <dbReference type="PROSITE-ProRule" id="PRU00076"/>
    </source>
</evidence>
<dbReference type="Pfam" id="PF07645">
    <property type="entry name" value="EGF_CA"/>
    <property type="match status" value="1"/>
</dbReference>
<gene>
    <name evidence="14" type="ORF">PTSG_07442</name>
</gene>
<evidence type="ECO:0000256" key="5">
    <source>
        <dbReference type="ARBA" id="ARBA00022729"/>
    </source>
</evidence>
<evidence type="ECO:0000256" key="4">
    <source>
        <dbReference type="ARBA" id="ARBA00022536"/>
    </source>
</evidence>
<keyword evidence="3" id="KW-0964">Secreted</keyword>